<evidence type="ECO:0000256" key="1">
    <source>
        <dbReference type="SAM" id="Phobius"/>
    </source>
</evidence>
<organism evidence="2 3">
    <name type="scientific">Callosobruchus maculatus</name>
    <name type="common">Southern cowpea weevil</name>
    <name type="synonym">Pulse bruchid</name>
    <dbReference type="NCBI Taxonomy" id="64391"/>
    <lineage>
        <taxon>Eukaryota</taxon>
        <taxon>Metazoa</taxon>
        <taxon>Ecdysozoa</taxon>
        <taxon>Arthropoda</taxon>
        <taxon>Hexapoda</taxon>
        <taxon>Insecta</taxon>
        <taxon>Pterygota</taxon>
        <taxon>Neoptera</taxon>
        <taxon>Endopterygota</taxon>
        <taxon>Coleoptera</taxon>
        <taxon>Polyphaga</taxon>
        <taxon>Cucujiformia</taxon>
        <taxon>Chrysomeloidea</taxon>
        <taxon>Chrysomelidae</taxon>
        <taxon>Bruchinae</taxon>
        <taxon>Bruchini</taxon>
        <taxon>Callosobruchus</taxon>
    </lineage>
</organism>
<accession>A0A653BQ70</accession>
<sequence>MSNTKTEVSFLFGIQFGIGIWLSVILIIDLTKLKWERFQKLWSVV</sequence>
<evidence type="ECO:0000313" key="3">
    <source>
        <dbReference type="Proteomes" id="UP000410492"/>
    </source>
</evidence>
<protein>
    <submittedName>
        <fullName evidence="2">Uncharacterized protein</fullName>
    </submittedName>
</protein>
<dbReference type="EMBL" id="CAACVG010003082">
    <property type="protein sequence ID" value="VEN37156.1"/>
    <property type="molecule type" value="Genomic_DNA"/>
</dbReference>
<gene>
    <name evidence="2" type="ORF">CALMAC_LOCUS2505</name>
</gene>
<reference evidence="2 3" key="1">
    <citation type="submission" date="2019-01" db="EMBL/GenBank/DDBJ databases">
        <authorList>
            <person name="Sayadi A."/>
        </authorList>
    </citation>
    <scope>NUCLEOTIDE SEQUENCE [LARGE SCALE GENOMIC DNA]</scope>
</reference>
<keyword evidence="1" id="KW-1133">Transmembrane helix</keyword>
<proteinExistence type="predicted"/>
<keyword evidence="3" id="KW-1185">Reference proteome</keyword>
<dbReference type="Proteomes" id="UP000410492">
    <property type="component" value="Unassembled WGS sequence"/>
</dbReference>
<keyword evidence="1" id="KW-0812">Transmembrane</keyword>
<keyword evidence="1" id="KW-0472">Membrane</keyword>
<dbReference type="AlphaFoldDB" id="A0A653BQ70"/>
<feature type="transmembrane region" description="Helical" evidence="1">
    <location>
        <begin position="12"/>
        <end position="31"/>
    </location>
</feature>
<name>A0A653BQ70_CALMS</name>
<evidence type="ECO:0000313" key="2">
    <source>
        <dbReference type="EMBL" id="VEN37156.1"/>
    </source>
</evidence>